<keyword evidence="2" id="KW-1185">Reference proteome</keyword>
<name>A0ACB9WV67_CHAAC</name>
<sequence>MSSDYSSLSTKLSLKNSSVPEEDDTTFKYPKVSLTTEAEDSQDTARDTGSEYRWKNKFDGFLSTHRTQKSLPPILTLRVTECQTPTPASTPPLISQRLQHTT</sequence>
<organism evidence="1 2">
    <name type="scientific">Chaenocephalus aceratus</name>
    <name type="common">Blackfin icefish</name>
    <name type="synonym">Chaenichthys aceratus</name>
    <dbReference type="NCBI Taxonomy" id="36190"/>
    <lineage>
        <taxon>Eukaryota</taxon>
        <taxon>Metazoa</taxon>
        <taxon>Chordata</taxon>
        <taxon>Craniata</taxon>
        <taxon>Vertebrata</taxon>
        <taxon>Euteleostomi</taxon>
        <taxon>Actinopterygii</taxon>
        <taxon>Neopterygii</taxon>
        <taxon>Teleostei</taxon>
        <taxon>Neoteleostei</taxon>
        <taxon>Acanthomorphata</taxon>
        <taxon>Eupercaria</taxon>
        <taxon>Perciformes</taxon>
        <taxon>Notothenioidei</taxon>
        <taxon>Channichthyidae</taxon>
        <taxon>Chaenocephalus</taxon>
    </lineage>
</organism>
<evidence type="ECO:0000313" key="2">
    <source>
        <dbReference type="Proteomes" id="UP001057452"/>
    </source>
</evidence>
<dbReference type="EMBL" id="CM043795">
    <property type="protein sequence ID" value="KAI4817893.1"/>
    <property type="molecule type" value="Genomic_DNA"/>
</dbReference>
<comment type="caution">
    <text evidence="1">The sequence shown here is derived from an EMBL/GenBank/DDBJ whole genome shotgun (WGS) entry which is preliminary data.</text>
</comment>
<evidence type="ECO:0000313" key="1">
    <source>
        <dbReference type="EMBL" id="KAI4817893.1"/>
    </source>
</evidence>
<accession>A0ACB9WV67</accession>
<dbReference type="Proteomes" id="UP001057452">
    <property type="component" value="Chromosome 11"/>
</dbReference>
<proteinExistence type="predicted"/>
<protein>
    <submittedName>
        <fullName evidence="1">Uncharacterized protein</fullName>
    </submittedName>
</protein>
<reference evidence="1" key="1">
    <citation type="submission" date="2022-05" db="EMBL/GenBank/DDBJ databases">
        <title>Chromosome-level genome of Chaenocephalus aceratus.</title>
        <authorList>
            <person name="Park H."/>
        </authorList>
    </citation>
    <scope>NUCLEOTIDE SEQUENCE</scope>
    <source>
        <strain evidence="1">KU_202001</strain>
    </source>
</reference>
<gene>
    <name evidence="1" type="ORF">KUCAC02_011266</name>
</gene>